<comment type="caution">
    <text evidence="1">The sequence shown here is derived from an EMBL/GenBank/DDBJ whole genome shotgun (WGS) entry which is preliminary data.</text>
</comment>
<evidence type="ECO:0000313" key="1">
    <source>
        <dbReference type="EMBL" id="TDC74192.1"/>
    </source>
</evidence>
<dbReference type="Proteomes" id="UP000295345">
    <property type="component" value="Unassembled WGS sequence"/>
</dbReference>
<keyword evidence="2" id="KW-1185">Reference proteome</keyword>
<reference evidence="1 2" key="1">
    <citation type="submission" date="2019-03" db="EMBL/GenBank/DDBJ databases">
        <title>Draft genome sequences of novel Actinobacteria.</title>
        <authorList>
            <person name="Sahin N."/>
            <person name="Ay H."/>
            <person name="Saygin H."/>
        </authorList>
    </citation>
    <scope>NUCLEOTIDE SEQUENCE [LARGE SCALE GENOMIC DNA]</scope>
    <source>
        <strain evidence="1 2">DSM 41900</strain>
    </source>
</reference>
<dbReference type="RefSeq" id="WP_132818814.1">
    <property type="nucleotide sequence ID" value="NZ_SMKI01000159.1"/>
</dbReference>
<name>A0A4R4TG55_9ACTN</name>
<dbReference type="EMBL" id="SMKI01000159">
    <property type="protein sequence ID" value="TDC74192.1"/>
    <property type="molecule type" value="Genomic_DNA"/>
</dbReference>
<protein>
    <submittedName>
        <fullName evidence="1">Uncharacterized protein</fullName>
    </submittedName>
</protein>
<dbReference type="OrthoDB" id="7331788at2"/>
<accession>A0A4R4TG55</accession>
<gene>
    <name evidence="1" type="ORF">E1283_16525</name>
</gene>
<evidence type="ECO:0000313" key="2">
    <source>
        <dbReference type="Proteomes" id="UP000295345"/>
    </source>
</evidence>
<proteinExistence type="predicted"/>
<dbReference type="AlphaFoldDB" id="A0A4R4TG55"/>
<organism evidence="1 2">
    <name type="scientific">Streptomyces hainanensis</name>
    <dbReference type="NCBI Taxonomy" id="402648"/>
    <lineage>
        <taxon>Bacteria</taxon>
        <taxon>Bacillati</taxon>
        <taxon>Actinomycetota</taxon>
        <taxon>Actinomycetes</taxon>
        <taxon>Kitasatosporales</taxon>
        <taxon>Streptomycetaceae</taxon>
        <taxon>Streptomyces</taxon>
    </lineage>
</organism>
<sequence length="120" mass="12639">MTTVLCVPPWQGSASDRAPRLVAGARRTAELVPAEAVVTVPVRDVGGQQAAGIRALAVPVENQRLTREALAGIEDRVIIAGERAGDVSEHEYLARTGLRRHGVDDEEAAVIRRLGAALAG</sequence>